<gene>
    <name evidence="1" type="ORF">LCGC14_2114750</name>
</gene>
<proteinExistence type="predicted"/>
<name>A0A0F9H2B6_9ZZZZ</name>
<reference evidence="1" key="1">
    <citation type="journal article" date="2015" name="Nature">
        <title>Complex archaea that bridge the gap between prokaryotes and eukaryotes.</title>
        <authorList>
            <person name="Spang A."/>
            <person name="Saw J.H."/>
            <person name="Jorgensen S.L."/>
            <person name="Zaremba-Niedzwiedzka K."/>
            <person name="Martijn J."/>
            <person name="Lind A.E."/>
            <person name="van Eijk R."/>
            <person name="Schleper C."/>
            <person name="Guy L."/>
            <person name="Ettema T.J."/>
        </authorList>
    </citation>
    <scope>NUCLEOTIDE SEQUENCE</scope>
</reference>
<accession>A0A0F9H2B6</accession>
<protein>
    <submittedName>
        <fullName evidence="1">Uncharacterized protein</fullName>
    </submittedName>
</protein>
<comment type="caution">
    <text evidence="1">The sequence shown here is derived from an EMBL/GenBank/DDBJ whole genome shotgun (WGS) entry which is preliminary data.</text>
</comment>
<dbReference type="EMBL" id="LAZR01026203">
    <property type="protein sequence ID" value="KKL69457.1"/>
    <property type="molecule type" value="Genomic_DNA"/>
</dbReference>
<feature type="non-terminal residue" evidence="1">
    <location>
        <position position="23"/>
    </location>
</feature>
<evidence type="ECO:0000313" key="1">
    <source>
        <dbReference type="EMBL" id="KKL69457.1"/>
    </source>
</evidence>
<sequence length="23" mass="2706">MAQTHSNVAYQVMWNRLISVVEE</sequence>
<dbReference type="AlphaFoldDB" id="A0A0F9H2B6"/>
<organism evidence="1">
    <name type="scientific">marine sediment metagenome</name>
    <dbReference type="NCBI Taxonomy" id="412755"/>
    <lineage>
        <taxon>unclassified sequences</taxon>
        <taxon>metagenomes</taxon>
        <taxon>ecological metagenomes</taxon>
    </lineage>
</organism>